<keyword evidence="6" id="KW-1185">Reference proteome</keyword>
<dbReference type="RefSeq" id="WP_188948375.1">
    <property type="nucleotide sequence ID" value="NZ_BMPH01000007.1"/>
</dbReference>
<dbReference type="InterPro" id="IPR050682">
    <property type="entry name" value="ModA/WtpA"/>
</dbReference>
<accession>A0ABS4XRN3</accession>
<dbReference type="InterPro" id="IPR005950">
    <property type="entry name" value="ModA"/>
</dbReference>
<organism evidence="5 6">
    <name type="scientific">Glutamicibacter protophormiae</name>
    <name type="common">Brevibacterium protophormiae</name>
    <dbReference type="NCBI Taxonomy" id="37930"/>
    <lineage>
        <taxon>Bacteria</taxon>
        <taxon>Bacillati</taxon>
        <taxon>Actinomycetota</taxon>
        <taxon>Actinomycetes</taxon>
        <taxon>Micrococcales</taxon>
        <taxon>Micrococcaceae</taxon>
        <taxon>Glutamicibacter</taxon>
    </lineage>
</organism>
<dbReference type="Gene3D" id="3.40.190.10">
    <property type="entry name" value="Periplasmic binding protein-like II"/>
    <property type="match status" value="2"/>
</dbReference>
<name>A0ABS4XRN3_GLUPR</name>
<evidence type="ECO:0000256" key="3">
    <source>
        <dbReference type="ARBA" id="ARBA00022729"/>
    </source>
</evidence>
<feature type="signal peptide" evidence="4">
    <location>
        <begin position="1"/>
        <end position="23"/>
    </location>
</feature>
<keyword evidence="2" id="KW-0479">Metal-binding</keyword>
<protein>
    <submittedName>
        <fullName evidence="5">Molybdate transport system substrate-binding protein</fullName>
    </submittedName>
</protein>
<dbReference type="NCBIfam" id="TIGR01256">
    <property type="entry name" value="modA"/>
    <property type="match status" value="1"/>
</dbReference>
<dbReference type="SUPFAM" id="SSF53850">
    <property type="entry name" value="Periplasmic binding protein-like II"/>
    <property type="match status" value="1"/>
</dbReference>
<evidence type="ECO:0000256" key="1">
    <source>
        <dbReference type="ARBA" id="ARBA00009175"/>
    </source>
</evidence>
<comment type="caution">
    <text evidence="5">The sequence shown here is derived from an EMBL/GenBank/DDBJ whole genome shotgun (WGS) entry which is preliminary data.</text>
</comment>
<evidence type="ECO:0000313" key="5">
    <source>
        <dbReference type="EMBL" id="MBP2398368.1"/>
    </source>
</evidence>
<comment type="similarity">
    <text evidence="1">Belongs to the bacterial solute-binding protein ModA family.</text>
</comment>
<reference evidence="5 6" key="1">
    <citation type="submission" date="2021-03" db="EMBL/GenBank/DDBJ databases">
        <title>Sequencing the genomes of 1000 actinobacteria strains.</title>
        <authorList>
            <person name="Klenk H.-P."/>
        </authorList>
    </citation>
    <scope>NUCLEOTIDE SEQUENCE [LARGE SCALE GENOMIC DNA]</scope>
    <source>
        <strain evidence="5 6">DSM 20168</strain>
    </source>
</reference>
<sequence length="266" mass="26618">MRRSTPAALRTLALLAAGTLALAGCAGQQGAQEGEAEGSASPTSTLTISAAASLQRSFDEIAQEFSAEHPETAIKAISYDGSSTLATQIVEGAPVDVFASADEKNMAVVTDAGLGQDPVIFATNTLVIAVPSGNPGKVQSLADLAGATTVLCAPQVPCGAASARLLENQGVSVKAASQEQNVTAVLQKVIAGEADAGLVYATDVAGQDKVESIVPAGAAEVVNSYPITALGEQPGAQDFVDFVLGPKGRQILEEHGFGDAAAGADG</sequence>
<evidence type="ECO:0000256" key="4">
    <source>
        <dbReference type="SAM" id="SignalP"/>
    </source>
</evidence>
<gene>
    <name evidence="5" type="ORF">JOF39_001449</name>
</gene>
<evidence type="ECO:0000313" key="6">
    <source>
        <dbReference type="Proteomes" id="UP001195422"/>
    </source>
</evidence>
<dbReference type="PIRSF" id="PIRSF004846">
    <property type="entry name" value="ModA"/>
    <property type="match status" value="1"/>
</dbReference>
<feature type="chain" id="PRO_5047290715" evidence="4">
    <location>
        <begin position="24"/>
        <end position="266"/>
    </location>
</feature>
<dbReference type="PANTHER" id="PTHR30632">
    <property type="entry name" value="MOLYBDATE-BINDING PERIPLASMIC PROTEIN"/>
    <property type="match status" value="1"/>
</dbReference>
<proteinExistence type="inferred from homology"/>
<dbReference type="EMBL" id="JAGIOJ010000001">
    <property type="protein sequence ID" value="MBP2398368.1"/>
    <property type="molecule type" value="Genomic_DNA"/>
</dbReference>
<dbReference type="Pfam" id="PF13531">
    <property type="entry name" value="SBP_bac_11"/>
    <property type="match status" value="1"/>
</dbReference>
<dbReference type="PANTHER" id="PTHR30632:SF0">
    <property type="entry name" value="SULFATE-BINDING PROTEIN"/>
    <property type="match status" value="1"/>
</dbReference>
<evidence type="ECO:0000256" key="2">
    <source>
        <dbReference type="ARBA" id="ARBA00022723"/>
    </source>
</evidence>
<dbReference type="PROSITE" id="PS51257">
    <property type="entry name" value="PROKAR_LIPOPROTEIN"/>
    <property type="match status" value="1"/>
</dbReference>
<dbReference type="Proteomes" id="UP001195422">
    <property type="component" value="Unassembled WGS sequence"/>
</dbReference>
<keyword evidence="3 4" id="KW-0732">Signal</keyword>